<name>A0A812PW70_9DINO</name>
<proteinExistence type="predicted"/>
<organism evidence="2 3">
    <name type="scientific">Symbiodinium natans</name>
    <dbReference type="NCBI Taxonomy" id="878477"/>
    <lineage>
        <taxon>Eukaryota</taxon>
        <taxon>Sar</taxon>
        <taxon>Alveolata</taxon>
        <taxon>Dinophyceae</taxon>
        <taxon>Suessiales</taxon>
        <taxon>Symbiodiniaceae</taxon>
        <taxon>Symbiodinium</taxon>
    </lineage>
</organism>
<dbReference type="AlphaFoldDB" id="A0A812PW70"/>
<dbReference type="SUPFAM" id="SSF52058">
    <property type="entry name" value="L domain-like"/>
    <property type="match status" value="1"/>
</dbReference>
<dbReference type="Gene3D" id="3.10.20.90">
    <property type="entry name" value="Phosphatidylinositol 3-kinase Catalytic Subunit, Chain A, domain 1"/>
    <property type="match status" value="1"/>
</dbReference>
<gene>
    <name evidence="2" type="primary">BSPAL1</name>
    <name evidence="2" type="ORF">SNAT2548_LOCUS19761</name>
</gene>
<dbReference type="EMBL" id="CAJNDS010002189">
    <property type="protein sequence ID" value="CAE7364874.1"/>
    <property type="molecule type" value="Genomic_DNA"/>
</dbReference>
<dbReference type="InterPro" id="IPR032675">
    <property type="entry name" value="LRR_dom_sf"/>
</dbReference>
<protein>
    <submittedName>
        <fullName evidence="2">BSPAL1 protein</fullName>
    </submittedName>
</protein>
<keyword evidence="3" id="KW-1185">Reference proteome</keyword>
<reference evidence="2" key="1">
    <citation type="submission" date="2021-02" db="EMBL/GenBank/DDBJ databases">
        <authorList>
            <person name="Dougan E. K."/>
            <person name="Rhodes N."/>
            <person name="Thang M."/>
            <person name="Chan C."/>
        </authorList>
    </citation>
    <scope>NUCLEOTIDE SEQUENCE</scope>
</reference>
<dbReference type="InterPro" id="IPR026906">
    <property type="entry name" value="LRR_5"/>
</dbReference>
<dbReference type="Pfam" id="PF13306">
    <property type="entry name" value="LRR_5"/>
    <property type="match status" value="1"/>
</dbReference>
<sequence length="258" mass="28901">MALDISMRLLSGALLTEREVAPDMTIAELKKEMQRWNPCKDEAMRRLTVVDLVFGSRYLDDKERVDEIGLLPGAEVQVIFGHVEPVTCAHKDEAGCDASSLTFVRIPPGVRSIRPGAFQNCSSLVRVIIPDSVTSIGNDAFRHCHSLISVVIPPSVIRIAHAVFNNCHSLKSLIIPETVRTIGPGAFKGCTSLTLTISASLFSSLSGFNDCRINTKECRCRECNLEWFEHGWVCPATWRRWQRGEYHQYVTMISTIYF</sequence>
<dbReference type="OrthoDB" id="411641at2759"/>
<dbReference type="PANTHER" id="PTHR45661">
    <property type="entry name" value="SURFACE ANTIGEN"/>
    <property type="match status" value="1"/>
</dbReference>
<comment type="caution">
    <text evidence="2">The sequence shown here is derived from an EMBL/GenBank/DDBJ whole genome shotgun (WGS) entry which is preliminary data.</text>
</comment>
<dbReference type="InterPro" id="IPR029071">
    <property type="entry name" value="Ubiquitin-like_domsf"/>
</dbReference>
<evidence type="ECO:0000259" key="1">
    <source>
        <dbReference type="PROSITE" id="PS50053"/>
    </source>
</evidence>
<feature type="domain" description="Ubiquitin-like" evidence="1">
    <location>
        <begin position="3"/>
        <end position="79"/>
    </location>
</feature>
<evidence type="ECO:0000313" key="2">
    <source>
        <dbReference type="EMBL" id="CAE7364874.1"/>
    </source>
</evidence>
<dbReference type="InterPro" id="IPR000626">
    <property type="entry name" value="Ubiquitin-like_dom"/>
</dbReference>
<dbReference type="PROSITE" id="PS50053">
    <property type="entry name" value="UBIQUITIN_2"/>
    <property type="match status" value="1"/>
</dbReference>
<dbReference type="CDD" id="cd17039">
    <property type="entry name" value="Ubl_ubiquitin_like"/>
    <property type="match status" value="1"/>
</dbReference>
<dbReference type="PANTHER" id="PTHR45661:SF3">
    <property type="entry name" value="IG-LIKE DOMAIN-CONTAINING PROTEIN"/>
    <property type="match status" value="1"/>
</dbReference>
<dbReference type="SUPFAM" id="SSF54236">
    <property type="entry name" value="Ubiquitin-like"/>
    <property type="match status" value="1"/>
</dbReference>
<dbReference type="Proteomes" id="UP000604046">
    <property type="component" value="Unassembled WGS sequence"/>
</dbReference>
<dbReference type="InterPro" id="IPR053139">
    <property type="entry name" value="Surface_bspA-like"/>
</dbReference>
<accession>A0A812PW70</accession>
<dbReference type="Gene3D" id="3.80.10.10">
    <property type="entry name" value="Ribonuclease Inhibitor"/>
    <property type="match status" value="1"/>
</dbReference>
<evidence type="ECO:0000313" key="3">
    <source>
        <dbReference type="Proteomes" id="UP000604046"/>
    </source>
</evidence>